<evidence type="ECO:0000256" key="2">
    <source>
        <dbReference type="ARBA" id="ARBA00022448"/>
    </source>
</evidence>
<dbReference type="Proteomes" id="UP000050544">
    <property type="component" value="Unassembled WGS sequence"/>
</dbReference>
<sequence length="438" mass="47984">MIQRLRNSPWSYALGMLALMIPGQAFSSFYTYFYVEKLGLAVGLVTLGRTIYMIWDAINDPIFGYFSDRTRTRIGRRKPWLIATLPLFALFFVLIFSPPPLKGQALFFWFTLALILYETTASIQWVNYGSLFPEIFRGDQQRAKASAIQQGFQIVALLIGTAVAPLLFAALGFAKMALIFAAAYGILMSLCLSLIQEDPQARATSPLGFMDAFRITLSNAEFWVFNIANSFGQTVNGLLSSIIPFYAKYALKIPESQVSALLASIFVSVIPLVAFWAWMIRRFGAKMAWRVAFAVYGLSVLPLALASNLWQGIIAGILVGFGLSGFLVTPGVLNAQIIDRDFLRTGRRREGVYSAVGGFITRASALISAAAFWVVGLTFGYVSGDNPGPNPEGAFRFLTSGVTFGLLVIAFLVSLIFRERPVPGLGSSEPSPTALLPD</sequence>
<gene>
    <name evidence="8" type="ORF">SE15_07890</name>
</gene>
<feature type="transmembrane region" description="Helical" evidence="7">
    <location>
        <begin position="79"/>
        <end position="96"/>
    </location>
</feature>
<dbReference type="GO" id="GO:0015293">
    <property type="term" value="F:symporter activity"/>
    <property type="evidence" value="ECO:0007669"/>
    <property type="project" value="InterPro"/>
</dbReference>
<feature type="transmembrane region" description="Helical" evidence="7">
    <location>
        <begin position="258"/>
        <end position="280"/>
    </location>
</feature>
<accession>A0A0P6XRW6</accession>
<proteinExistence type="predicted"/>
<dbReference type="AlphaFoldDB" id="A0A0P6XRW6"/>
<feature type="transmembrane region" description="Helical" evidence="7">
    <location>
        <begin position="287"/>
        <end position="307"/>
    </location>
</feature>
<feature type="transmembrane region" description="Helical" evidence="7">
    <location>
        <begin position="394"/>
        <end position="417"/>
    </location>
</feature>
<dbReference type="OrthoDB" id="9764596at2"/>
<organism evidence="8 9">
    <name type="scientific">Thermanaerothrix daxensis</name>
    <dbReference type="NCBI Taxonomy" id="869279"/>
    <lineage>
        <taxon>Bacteria</taxon>
        <taxon>Bacillati</taxon>
        <taxon>Chloroflexota</taxon>
        <taxon>Anaerolineae</taxon>
        <taxon>Anaerolineales</taxon>
        <taxon>Anaerolineaceae</taxon>
        <taxon>Thermanaerothrix</taxon>
    </lineage>
</organism>
<feature type="transmembrane region" description="Helical" evidence="7">
    <location>
        <begin position="359"/>
        <end position="382"/>
    </location>
</feature>
<name>A0A0P6XRW6_9CHLR</name>
<feature type="transmembrane region" description="Helical" evidence="7">
    <location>
        <begin position="313"/>
        <end position="338"/>
    </location>
</feature>
<dbReference type="PATRIC" id="fig|869279.4.peg.2306"/>
<comment type="caution">
    <text evidence="8">The sequence shown here is derived from an EMBL/GenBank/DDBJ whole genome shotgun (WGS) entry which is preliminary data.</text>
</comment>
<evidence type="ECO:0000313" key="9">
    <source>
        <dbReference type="Proteomes" id="UP000050544"/>
    </source>
</evidence>
<protein>
    <submittedName>
        <fullName evidence="8">MFS transporter</fullName>
    </submittedName>
</protein>
<dbReference type="GO" id="GO:0008643">
    <property type="term" value="P:carbohydrate transport"/>
    <property type="evidence" value="ECO:0007669"/>
    <property type="project" value="InterPro"/>
</dbReference>
<feature type="transmembrane region" description="Helical" evidence="7">
    <location>
        <begin position="223"/>
        <end position="246"/>
    </location>
</feature>
<dbReference type="PROSITE" id="PS00872">
    <property type="entry name" value="NA_GALACTOSIDE_SYMP"/>
    <property type="match status" value="1"/>
</dbReference>
<dbReference type="GO" id="GO:0006814">
    <property type="term" value="P:sodium ion transport"/>
    <property type="evidence" value="ECO:0007669"/>
    <property type="project" value="InterPro"/>
</dbReference>
<feature type="transmembrane region" description="Helical" evidence="7">
    <location>
        <begin position="108"/>
        <end position="131"/>
    </location>
</feature>
<keyword evidence="2" id="KW-0813">Transport</keyword>
<dbReference type="STRING" id="869279.SE15_07890"/>
<dbReference type="PANTHER" id="PTHR11328:SF24">
    <property type="entry name" value="MAJOR FACILITATOR SUPERFAMILY (MFS) PROFILE DOMAIN-CONTAINING PROTEIN"/>
    <property type="match status" value="1"/>
</dbReference>
<evidence type="ECO:0000256" key="1">
    <source>
        <dbReference type="ARBA" id="ARBA00004651"/>
    </source>
</evidence>
<keyword evidence="5 7" id="KW-1133">Transmembrane helix</keyword>
<dbReference type="RefSeq" id="WP_083461804.1">
    <property type="nucleotide sequence ID" value="NZ_LGKO01000004.1"/>
</dbReference>
<reference evidence="8 9" key="1">
    <citation type="submission" date="2015-07" db="EMBL/GenBank/DDBJ databases">
        <title>Whole genome sequence of Thermanaerothrix daxensis DSM 23592.</title>
        <authorList>
            <person name="Hemp J."/>
            <person name="Ward L.M."/>
            <person name="Pace L.A."/>
            <person name="Fischer W.W."/>
        </authorList>
    </citation>
    <scope>NUCLEOTIDE SEQUENCE [LARGE SCALE GENOMIC DNA]</scope>
    <source>
        <strain evidence="8 9">GNS-1</strain>
    </source>
</reference>
<keyword evidence="6 7" id="KW-0472">Membrane</keyword>
<keyword evidence="3" id="KW-1003">Cell membrane</keyword>
<dbReference type="PANTHER" id="PTHR11328">
    <property type="entry name" value="MAJOR FACILITATOR SUPERFAMILY DOMAIN-CONTAINING PROTEIN"/>
    <property type="match status" value="1"/>
</dbReference>
<evidence type="ECO:0000256" key="3">
    <source>
        <dbReference type="ARBA" id="ARBA00022475"/>
    </source>
</evidence>
<feature type="transmembrane region" description="Helical" evidence="7">
    <location>
        <begin position="177"/>
        <end position="195"/>
    </location>
</feature>
<keyword evidence="4 7" id="KW-0812">Transmembrane</keyword>
<dbReference type="InterPro" id="IPR039672">
    <property type="entry name" value="MFS_2"/>
</dbReference>
<evidence type="ECO:0000256" key="5">
    <source>
        <dbReference type="ARBA" id="ARBA00022989"/>
    </source>
</evidence>
<evidence type="ECO:0000256" key="6">
    <source>
        <dbReference type="ARBA" id="ARBA00023136"/>
    </source>
</evidence>
<comment type="subcellular location">
    <subcellularLocation>
        <location evidence="1">Cell membrane</location>
        <topology evidence="1">Multi-pass membrane protein</topology>
    </subcellularLocation>
</comment>
<dbReference type="Gene3D" id="1.20.1250.20">
    <property type="entry name" value="MFS general substrate transporter like domains"/>
    <property type="match status" value="2"/>
</dbReference>
<evidence type="ECO:0000256" key="4">
    <source>
        <dbReference type="ARBA" id="ARBA00022692"/>
    </source>
</evidence>
<feature type="transmembrane region" description="Helical" evidence="7">
    <location>
        <begin position="152"/>
        <end position="171"/>
    </location>
</feature>
<dbReference type="InterPro" id="IPR018043">
    <property type="entry name" value="Na/Gal_symport_CS"/>
</dbReference>
<dbReference type="InterPro" id="IPR036259">
    <property type="entry name" value="MFS_trans_sf"/>
</dbReference>
<dbReference type="EMBL" id="LGKO01000004">
    <property type="protein sequence ID" value="KPL83171.1"/>
    <property type="molecule type" value="Genomic_DNA"/>
</dbReference>
<feature type="transmembrane region" description="Helical" evidence="7">
    <location>
        <begin position="12"/>
        <end position="32"/>
    </location>
</feature>
<evidence type="ECO:0000256" key="7">
    <source>
        <dbReference type="SAM" id="Phobius"/>
    </source>
</evidence>
<dbReference type="SUPFAM" id="SSF103473">
    <property type="entry name" value="MFS general substrate transporter"/>
    <property type="match status" value="1"/>
</dbReference>
<evidence type="ECO:0000313" key="8">
    <source>
        <dbReference type="EMBL" id="KPL83171.1"/>
    </source>
</evidence>
<feature type="transmembrane region" description="Helical" evidence="7">
    <location>
        <begin position="38"/>
        <end position="58"/>
    </location>
</feature>
<dbReference type="GO" id="GO:0005886">
    <property type="term" value="C:plasma membrane"/>
    <property type="evidence" value="ECO:0007669"/>
    <property type="project" value="UniProtKB-SubCell"/>
</dbReference>
<keyword evidence="9" id="KW-1185">Reference proteome</keyword>
<dbReference type="Pfam" id="PF13347">
    <property type="entry name" value="MFS_2"/>
    <property type="match status" value="1"/>
</dbReference>